<dbReference type="EC" id="2.3.1.179" evidence="3 14"/>
<keyword evidence="6 14" id="KW-0808">Transferase</keyword>
<dbReference type="NCBIfam" id="NF005589">
    <property type="entry name" value="PRK07314.1"/>
    <property type="match status" value="1"/>
</dbReference>
<dbReference type="SUPFAM" id="SSF53901">
    <property type="entry name" value="Thiolase-like"/>
    <property type="match status" value="2"/>
</dbReference>
<dbReference type="InterPro" id="IPR016039">
    <property type="entry name" value="Thiolase-like"/>
</dbReference>
<evidence type="ECO:0000256" key="4">
    <source>
        <dbReference type="ARBA" id="ARBA00014657"/>
    </source>
</evidence>
<evidence type="ECO:0000256" key="1">
    <source>
        <dbReference type="ARBA" id="ARBA00005194"/>
    </source>
</evidence>
<comment type="pathway">
    <text evidence="1 14">Lipid metabolism; fatty acid biosynthesis.</text>
</comment>
<evidence type="ECO:0000256" key="12">
    <source>
        <dbReference type="ARBA" id="ARBA00047318"/>
    </source>
</evidence>
<dbReference type="PROSITE" id="PS00606">
    <property type="entry name" value="KS3_1"/>
    <property type="match status" value="1"/>
</dbReference>
<dbReference type="PIRSF" id="PIRSF000447">
    <property type="entry name" value="KAS_II"/>
    <property type="match status" value="1"/>
</dbReference>
<dbReference type="InterPro" id="IPR014031">
    <property type="entry name" value="Ketoacyl_synth_C"/>
</dbReference>
<dbReference type="PANTHER" id="PTHR11712">
    <property type="entry name" value="POLYKETIDE SYNTHASE-RELATED"/>
    <property type="match status" value="1"/>
</dbReference>
<comment type="caution">
    <text evidence="18">The sequence shown here is derived from an EMBL/GenBank/DDBJ whole genome shotgun (WGS) entry which is preliminary data.</text>
</comment>
<evidence type="ECO:0000256" key="14">
    <source>
        <dbReference type="PIRNR" id="PIRNR000447"/>
    </source>
</evidence>
<comment type="similarity">
    <text evidence="2 14 16">Belongs to the thiolase-like superfamily. Beta-ketoacyl-ACP synthases family.</text>
</comment>
<feature type="domain" description="Ketosynthase family 3 (KS3)" evidence="17">
    <location>
        <begin position="4"/>
        <end position="411"/>
    </location>
</feature>
<evidence type="ECO:0000259" key="17">
    <source>
        <dbReference type="PROSITE" id="PS52004"/>
    </source>
</evidence>
<evidence type="ECO:0000256" key="9">
    <source>
        <dbReference type="ARBA" id="ARBA00023160"/>
    </source>
</evidence>
<evidence type="ECO:0000313" key="19">
    <source>
        <dbReference type="Proteomes" id="UP000033530"/>
    </source>
</evidence>
<dbReference type="CDD" id="cd00834">
    <property type="entry name" value="KAS_I_II"/>
    <property type="match status" value="1"/>
</dbReference>
<comment type="function">
    <text evidence="11 14">Involved in the type II fatty acid elongation cycle. Catalyzes the elongation of a wide range of acyl-ACP by the addition of two carbons from malonyl-ACP to an acyl acceptor. Can efficiently catalyze the conversion of palmitoleoyl-ACP (cis-hexadec-9-enoyl-ACP) to cis-vaccenoyl-ACP (cis-octadec-11-enoyl-ACP), an essential step in the thermal regulation of fatty acid composition.</text>
</comment>
<evidence type="ECO:0000256" key="15">
    <source>
        <dbReference type="PIRSR" id="PIRSR000447-1"/>
    </source>
</evidence>
<evidence type="ECO:0000256" key="8">
    <source>
        <dbReference type="ARBA" id="ARBA00023098"/>
    </source>
</evidence>
<dbReference type="InterPro" id="IPR020841">
    <property type="entry name" value="PKS_Beta-ketoAc_synthase_dom"/>
</dbReference>
<evidence type="ECO:0000256" key="2">
    <source>
        <dbReference type="ARBA" id="ARBA00008467"/>
    </source>
</evidence>
<comment type="catalytic activity">
    <reaction evidence="13 14">
        <text>a fatty acyl-[ACP] + malonyl-[ACP] + H(+) = a 3-oxoacyl-[ACP] + holo-[ACP] + CO2</text>
        <dbReference type="Rhea" id="RHEA:22836"/>
        <dbReference type="Rhea" id="RHEA-COMP:9623"/>
        <dbReference type="Rhea" id="RHEA-COMP:9685"/>
        <dbReference type="Rhea" id="RHEA-COMP:9916"/>
        <dbReference type="Rhea" id="RHEA-COMP:14125"/>
        <dbReference type="ChEBI" id="CHEBI:15378"/>
        <dbReference type="ChEBI" id="CHEBI:16526"/>
        <dbReference type="ChEBI" id="CHEBI:64479"/>
        <dbReference type="ChEBI" id="CHEBI:78449"/>
        <dbReference type="ChEBI" id="CHEBI:78776"/>
        <dbReference type="ChEBI" id="CHEBI:138651"/>
    </reaction>
</comment>
<keyword evidence="10 14" id="KW-0012">Acyltransferase</keyword>
<evidence type="ECO:0000256" key="6">
    <source>
        <dbReference type="ARBA" id="ARBA00022679"/>
    </source>
</evidence>
<dbReference type="FunFam" id="3.40.47.10:FF:000026">
    <property type="entry name" value="3-oxoacyl-[acyl-carrier-protein] synthase 2"/>
    <property type="match status" value="1"/>
</dbReference>
<dbReference type="GO" id="GO:0005829">
    <property type="term" value="C:cytosol"/>
    <property type="evidence" value="ECO:0007669"/>
    <property type="project" value="TreeGrafter"/>
</dbReference>
<evidence type="ECO:0000256" key="7">
    <source>
        <dbReference type="ARBA" id="ARBA00022832"/>
    </source>
</evidence>
<dbReference type="InterPro" id="IPR014030">
    <property type="entry name" value="Ketoacyl_synth_N"/>
</dbReference>
<sequence>MSKEQRVVITGLGALSPLGNDAKTSWENALNGVNGIDEITRIDTSDYNVHLGGELKDFNIEDYIEKKEARRMDRFTQYAVVAAREAVKDAKLDINDTNANRIGVWIGSGIGGMETFEVAHSQLLNRGPRRVSPFFVPMLIPDMATGQVSIDLGAKGPNGSTVTACATGTNSIGEAFKIIQRGDADAMITGGSEAPITHMAIAGFSASRALSTNDDKETACRPFQEGRDGFVMGEGAGVLVIESLESAQARGAEIYAEIVGYGSTGDAYHITAPAPEGEGGSRAMQAAMDDAGIQPSDVQYLNAHGTSTPVGDLNEVLAIKNTFGDAANNLKVSSTKSMTGHLLGATGGLEAIFSALSIRDSKIAPTIHAVTPDPECDLDFVPNEAQDLDITYAMSNSLGFGGHNAVLVFKKFED</sequence>
<dbReference type="InterPro" id="IPR018201">
    <property type="entry name" value="Ketoacyl_synth_AS"/>
</dbReference>
<dbReference type="Proteomes" id="UP000033530">
    <property type="component" value="Unassembled WGS sequence"/>
</dbReference>
<dbReference type="AlphaFoldDB" id="A0AAJ0JN22"/>
<dbReference type="GO" id="GO:0006633">
    <property type="term" value="P:fatty acid biosynthetic process"/>
    <property type="evidence" value="ECO:0007669"/>
    <property type="project" value="UniProtKB-UniRule"/>
</dbReference>
<evidence type="ECO:0000256" key="11">
    <source>
        <dbReference type="ARBA" id="ARBA00024006"/>
    </source>
</evidence>
<keyword evidence="8" id="KW-0443">Lipid metabolism</keyword>
<dbReference type="RefSeq" id="WP_015899843.1">
    <property type="nucleotide sequence ID" value="NZ_BKAO01000001.1"/>
</dbReference>
<dbReference type="Gene3D" id="3.40.47.10">
    <property type="match status" value="1"/>
</dbReference>
<dbReference type="PANTHER" id="PTHR11712:SF336">
    <property type="entry name" value="3-OXOACYL-[ACYL-CARRIER-PROTEIN] SYNTHASE, MITOCHONDRIAL"/>
    <property type="match status" value="1"/>
</dbReference>
<dbReference type="GeneID" id="93795524"/>
<evidence type="ECO:0000256" key="10">
    <source>
        <dbReference type="ARBA" id="ARBA00023315"/>
    </source>
</evidence>
<dbReference type="InterPro" id="IPR000794">
    <property type="entry name" value="Beta-ketoacyl_synthase"/>
</dbReference>
<dbReference type="NCBIfam" id="NF004970">
    <property type="entry name" value="PRK06333.1"/>
    <property type="match status" value="1"/>
</dbReference>
<gene>
    <name evidence="18" type="ORF">VV61_09485</name>
</gene>
<dbReference type="EMBL" id="LAIU01000006">
    <property type="protein sequence ID" value="KKB24829.1"/>
    <property type="molecule type" value="Genomic_DNA"/>
</dbReference>
<accession>A0AAJ0JN22</accession>
<keyword evidence="5 14" id="KW-0444">Lipid biosynthesis</keyword>
<evidence type="ECO:0000313" key="18">
    <source>
        <dbReference type="EMBL" id="KKB24829.1"/>
    </source>
</evidence>
<evidence type="ECO:0000256" key="16">
    <source>
        <dbReference type="RuleBase" id="RU003694"/>
    </source>
</evidence>
<dbReference type="PROSITE" id="PS52004">
    <property type="entry name" value="KS3_2"/>
    <property type="match status" value="1"/>
</dbReference>
<dbReference type="NCBIfam" id="TIGR03150">
    <property type="entry name" value="fabF"/>
    <property type="match status" value="1"/>
</dbReference>
<keyword evidence="9 14" id="KW-0275">Fatty acid biosynthesis</keyword>
<dbReference type="Pfam" id="PF02801">
    <property type="entry name" value="Ketoacyl-synt_C"/>
    <property type="match status" value="1"/>
</dbReference>
<organism evidence="18 19">
    <name type="scientific">Staphylococcus carnosus</name>
    <dbReference type="NCBI Taxonomy" id="1281"/>
    <lineage>
        <taxon>Bacteria</taxon>
        <taxon>Bacillati</taxon>
        <taxon>Bacillota</taxon>
        <taxon>Bacilli</taxon>
        <taxon>Bacillales</taxon>
        <taxon>Staphylococcaceae</taxon>
        <taxon>Staphylococcus</taxon>
    </lineage>
</organism>
<dbReference type="GO" id="GO:0004315">
    <property type="term" value="F:3-oxoacyl-[acyl-carrier-protein] synthase activity"/>
    <property type="evidence" value="ECO:0007669"/>
    <property type="project" value="UniProtKB-UniRule"/>
</dbReference>
<reference evidence="18 19" key="1">
    <citation type="submission" date="2015-03" db="EMBL/GenBank/DDBJ databases">
        <title>Draft Genome Sequence of S. carnosus subsp. utilis LTH 7013, Isolated from South Tirolean Ham.</title>
        <authorList>
            <person name="Mueller A."/>
            <person name="Huptas C."/>
            <person name="Wenning M."/>
            <person name="Weiss A."/>
            <person name="Schmidt H."/>
        </authorList>
    </citation>
    <scope>NUCLEOTIDE SEQUENCE [LARGE SCALE GENOMIC DNA]</scope>
    <source>
        <strain evidence="18 19">LTH7013</strain>
    </source>
</reference>
<keyword evidence="7" id="KW-0276">Fatty acid metabolism</keyword>
<evidence type="ECO:0000256" key="3">
    <source>
        <dbReference type="ARBA" id="ARBA00012356"/>
    </source>
</evidence>
<feature type="active site" description="For beta-ketoacyl synthase activity" evidence="15">
    <location>
        <position position="165"/>
    </location>
</feature>
<evidence type="ECO:0000256" key="5">
    <source>
        <dbReference type="ARBA" id="ARBA00022516"/>
    </source>
</evidence>
<comment type="catalytic activity">
    <reaction evidence="12 14">
        <text>(9Z)-hexadecenoyl-[ACP] + malonyl-[ACP] + H(+) = 3-oxo-(11Z)-octadecenoyl-[ACP] + holo-[ACP] + CO2</text>
        <dbReference type="Rhea" id="RHEA:55040"/>
        <dbReference type="Rhea" id="RHEA-COMP:9623"/>
        <dbReference type="Rhea" id="RHEA-COMP:9685"/>
        <dbReference type="Rhea" id="RHEA-COMP:10800"/>
        <dbReference type="Rhea" id="RHEA-COMP:14074"/>
        <dbReference type="ChEBI" id="CHEBI:15378"/>
        <dbReference type="ChEBI" id="CHEBI:16526"/>
        <dbReference type="ChEBI" id="CHEBI:64479"/>
        <dbReference type="ChEBI" id="CHEBI:78449"/>
        <dbReference type="ChEBI" id="CHEBI:83989"/>
        <dbReference type="ChEBI" id="CHEBI:138538"/>
        <dbReference type="EC" id="2.3.1.179"/>
    </reaction>
</comment>
<evidence type="ECO:0000256" key="13">
    <source>
        <dbReference type="ARBA" id="ARBA00047659"/>
    </source>
</evidence>
<protein>
    <recommendedName>
        <fullName evidence="4 14">3-oxoacyl-[acyl-carrier-protein] synthase 2</fullName>
        <ecNumber evidence="3 14">2.3.1.179</ecNumber>
    </recommendedName>
</protein>
<dbReference type="Pfam" id="PF00109">
    <property type="entry name" value="ketoacyl-synt"/>
    <property type="match status" value="1"/>
</dbReference>
<name>A0AAJ0JN22_STACA</name>
<dbReference type="SMART" id="SM00825">
    <property type="entry name" value="PKS_KS"/>
    <property type="match status" value="1"/>
</dbReference>
<dbReference type="InterPro" id="IPR017568">
    <property type="entry name" value="3-oxoacyl-ACP_synth-2"/>
</dbReference>
<proteinExistence type="inferred from homology"/>